<keyword evidence="1" id="KW-0472">Membrane</keyword>
<evidence type="ECO:0000256" key="1">
    <source>
        <dbReference type="SAM" id="Phobius"/>
    </source>
</evidence>
<protein>
    <submittedName>
        <fullName evidence="3">Secreted protein</fullName>
    </submittedName>
</protein>
<feature type="transmembrane region" description="Helical" evidence="1">
    <location>
        <begin position="14"/>
        <end position="34"/>
    </location>
</feature>
<proteinExistence type="predicted"/>
<accession>A0A1I7YZC0</accession>
<reference evidence="3" key="1">
    <citation type="submission" date="2016-11" db="UniProtKB">
        <authorList>
            <consortium name="WormBaseParasite"/>
        </authorList>
    </citation>
    <scope>IDENTIFICATION</scope>
</reference>
<evidence type="ECO:0000313" key="2">
    <source>
        <dbReference type="Proteomes" id="UP000095287"/>
    </source>
</evidence>
<keyword evidence="1" id="KW-1133">Transmembrane helix</keyword>
<keyword evidence="1" id="KW-0812">Transmembrane</keyword>
<organism evidence="2 3">
    <name type="scientific">Steinernema glaseri</name>
    <dbReference type="NCBI Taxonomy" id="37863"/>
    <lineage>
        <taxon>Eukaryota</taxon>
        <taxon>Metazoa</taxon>
        <taxon>Ecdysozoa</taxon>
        <taxon>Nematoda</taxon>
        <taxon>Chromadorea</taxon>
        <taxon>Rhabditida</taxon>
        <taxon>Tylenchina</taxon>
        <taxon>Panagrolaimomorpha</taxon>
        <taxon>Strongyloidoidea</taxon>
        <taxon>Steinernematidae</taxon>
        <taxon>Steinernema</taxon>
    </lineage>
</organism>
<evidence type="ECO:0000313" key="3">
    <source>
        <dbReference type="WBParaSite" id="L893_g21044.t1"/>
    </source>
</evidence>
<name>A0A1I7YZC0_9BILA</name>
<keyword evidence="2" id="KW-1185">Reference proteome</keyword>
<dbReference type="Proteomes" id="UP000095287">
    <property type="component" value="Unplaced"/>
</dbReference>
<sequence length="69" mass="7886">MCFICVDYRDCDYWQSYCYMSIAVLLGGWMTPLFSTGNKTKKCRNSNPLTPSMIMKSEAKRAPTGLTYP</sequence>
<dbReference type="WBParaSite" id="L893_g21044.t1">
    <property type="protein sequence ID" value="L893_g21044.t1"/>
    <property type="gene ID" value="L893_g21044"/>
</dbReference>
<dbReference type="AlphaFoldDB" id="A0A1I7YZC0"/>